<dbReference type="AlphaFoldDB" id="A0A285URS2"/>
<dbReference type="Gene3D" id="6.10.140.700">
    <property type="match status" value="1"/>
</dbReference>
<organism evidence="3 4">
    <name type="scientific">Ureibacillus acetophenoni</name>
    <dbReference type="NCBI Taxonomy" id="614649"/>
    <lineage>
        <taxon>Bacteria</taxon>
        <taxon>Bacillati</taxon>
        <taxon>Bacillota</taxon>
        <taxon>Bacilli</taxon>
        <taxon>Bacillales</taxon>
        <taxon>Caryophanaceae</taxon>
        <taxon>Ureibacillus</taxon>
    </lineage>
</organism>
<dbReference type="EMBL" id="OBQC01000021">
    <property type="protein sequence ID" value="SOC44560.1"/>
    <property type="molecule type" value="Genomic_DNA"/>
</dbReference>
<protein>
    <submittedName>
        <fullName evidence="3">Proline iminopeptidase</fullName>
    </submittedName>
</protein>
<dbReference type="GO" id="GO:0016787">
    <property type="term" value="F:hydrolase activity"/>
    <property type="evidence" value="ECO:0007669"/>
    <property type="project" value="UniProtKB-KW"/>
</dbReference>
<accession>A0A285URS2</accession>
<evidence type="ECO:0000313" key="3">
    <source>
        <dbReference type="EMBL" id="SOC44560.1"/>
    </source>
</evidence>
<dbReference type="InterPro" id="IPR000073">
    <property type="entry name" value="AB_hydrolase_1"/>
</dbReference>
<dbReference type="GO" id="GO:0016020">
    <property type="term" value="C:membrane"/>
    <property type="evidence" value="ECO:0007669"/>
    <property type="project" value="TreeGrafter"/>
</dbReference>
<feature type="domain" description="AB hydrolase-1" evidence="2">
    <location>
        <begin position="48"/>
        <end position="265"/>
    </location>
</feature>
<proteinExistence type="predicted"/>
<dbReference type="Proteomes" id="UP000219252">
    <property type="component" value="Unassembled WGS sequence"/>
</dbReference>
<dbReference type="OrthoDB" id="9796770at2"/>
<reference evidence="4" key="1">
    <citation type="submission" date="2017-08" db="EMBL/GenBank/DDBJ databases">
        <authorList>
            <person name="Varghese N."/>
            <person name="Submissions S."/>
        </authorList>
    </citation>
    <scope>NUCLEOTIDE SEQUENCE [LARGE SCALE GENOMIC DNA]</scope>
    <source>
        <strain evidence="4">JC23</strain>
    </source>
</reference>
<dbReference type="PANTHER" id="PTHR43798:SF31">
    <property type="entry name" value="AB HYDROLASE SUPERFAMILY PROTEIN YCLE"/>
    <property type="match status" value="1"/>
</dbReference>
<dbReference type="SUPFAM" id="SSF53474">
    <property type="entry name" value="alpha/beta-Hydrolases"/>
    <property type="match status" value="1"/>
</dbReference>
<dbReference type="InterPro" id="IPR050266">
    <property type="entry name" value="AB_hydrolase_sf"/>
</dbReference>
<name>A0A285URS2_9BACL</name>
<evidence type="ECO:0000313" key="4">
    <source>
        <dbReference type="Proteomes" id="UP000219252"/>
    </source>
</evidence>
<keyword evidence="4" id="KW-1185">Reference proteome</keyword>
<dbReference type="RefSeq" id="WP_097151150.1">
    <property type="nucleotide sequence ID" value="NZ_OBQC01000021.1"/>
</dbReference>
<dbReference type="Gene3D" id="3.40.50.1820">
    <property type="entry name" value="alpha/beta hydrolase"/>
    <property type="match status" value="1"/>
</dbReference>
<sequence>MWIQKFIETSRGTFEIFEKGEGDPLAITHLYSEYDTRGTVFANTFTEYYHVFLINLRGAGNSVKAQNESEYSMDETVLDLEAIREALGFEKWALGGHSTGGMLALKYAVLKEASLTKIIVSGAAASIRYNTDPDSIYNHQNPNFNRIREIMNLLNDPDLPIEERRKITREWALMSLYKEENLDKMYEKPNSGKTVGPRLDYFRKVDCQTYDVTEQLKQVTIPAYVCSGVYDAQCPYRFGVEIAELIPNASFTAFEQSNHYPFYEEELAFNEFAKLTLGSKEYSK</sequence>
<keyword evidence="1" id="KW-0378">Hydrolase</keyword>
<dbReference type="InterPro" id="IPR029058">
    <property type="entry name" value="AB_hydrolase_fold"/>
</dbReference>
<evidence type="ECO:0000259" key="2">
    <source>
        <dbReference type="Pfam" id="PF00561"/>
    </source>
</evidence>
<gene>
    <name evidence="3" type="ORF">SAMN05877842_12133</name>
</gene>
<evidence type="ECO:0000256" key="1">
    <source>
        <dbReference type="ARBA" id="ARBA00022801"/>
    </source>
</evidence>
<dbReference type="Pfam" id="PF00561">
    <property type="entry name" value="Abhydrolase_1"/>
    <property type="match status" value="1"/>
</dbReference>
<dbReference type="PANTHER" id="PTHR43798">
    <property type="entry name" value="MONOACYLGLYCEROL LIPASE"/>
    <property type="match status" value="1"/>
</dbReference>